<dbReference type="EMBL" id="FTPL01000002">
    <property type="protein sequence ID" value="SIT80939.1"/>
    <property type="molecule type" value="Genomic_DNA"/>
</dbReference>
<dbReference type="RefSeq" id="WP_084186595.1">
    <property type="nucleotide sequence ID" value="NZ_FTPL01000002.1"/>
</dbReference>
<dbReference type="OrthoDB" id="1366335at2"/>
<protein>
    <submittedName>
        <fullName evidence="1">Uncharacterized protein</fullName>
    </submittedName>
</protein>
<keyword evidence="2" id="KW-1185">Reference proteome</keyword>
<dbReference type="AlphaFoldDB" id="A0A1U7PPL6"/>
<dbReference type="Proteomes" id="UP000187550">
    <property type="component" value="Unassembled WGS sequence"/>
</dbReference>
<evidence type="ECO:0000313" key="2">
    <source>
        <dbReference type="Proteomes" id="UP000187550"/>
    </source>
</evidence>
<gene>
    <name evidence="1" type="ORF">SAMN05428946_1361</name>
</gene>
<accession>A0A1U7PPL6</accession>
<organism evidence="1 2">
    <name type="scientific">Edaphobacillus lindanitolerans</name>
    <dbReference type="NCBI Taxonomy" id="550447"/>
    <lineage>
        <taxon>Bacteria</taxon>
        <taxon>Bacillati</taxon>
        <taxon>Bacillota</taxon>
        <taxon>Bacilli</taxon>
        <taxon>Bacillales</taxon>
        <taxon>Bacillaceae</taxon>
        <taxon>Edaphobacillus</taxon>
    </lineage>
</organism>
<reference evidence="2" key="1">
    <citation type="submission" date="2017-01" db="EMBL/GenBank/DDBJ databases">
        <authorList>
            <person name="Varghese N."/>
            <person name="Submissions S."/>
        </authorList>
    </citation>
    <scope>NUCLEOTIDE SEQUENCE [LARGE SCALE GENOMIC DNA]</scope>
    <source>
        <strain evidence="2">MNA4</strain>
    </source>
</reference>
<proteinExistence type="predicted"/>
<name>A0A1U7PPL6_9BACI</name>
<evidence type="ECO:0000313" key="1">
    <source>
        <dbReference type="EMBL" id="SIT80939.1"/>
    </source>
</evidence>
<sequence>MDERIAITDDYFNTKDIAKRNALLKQSILDLPEDGKEFFLKAYKKERYLDMRLTAIRGYAAFASEEEVAALMKKMLEILKKRPDRTPYNYEEYEIMRSAFLMPYLLEKYPYDCFKRFHEQLEEQYEAMPDAFKGIFTCNEKGEHIQLLPPATARKRIEDFRRG</sequence>